<dbReference type="PANTHER" id="PTHR30050">
    <property type="entry name" value="CHROMOSOMAL REPLICATION INITIATOR PROTEIN DNAA"/>
    <property type="match status" value="1"/>
</dbReference>
<dbReference type="InterPro" id="IPR027417">
    <property type="entry name" value="P-loop_NTPase"/>
</dbReference>
<keyword evidence="2" id="KW-1185">Reference proteome</keyword>
<dbReference type="RefSeq" id="WP_034441084.1">
    <property type="nucleotide sequence ID" value="NZ_JMTK01000002.1"/>
</dbReference>
<dbReference type="GO" id="GO:0003688">
    <property type="term" value="F:DNA replication origin binding"/>
    <property type="evidence" value="ECO:0007669"/>
    <property type="project" value="TreeGrafter"/>
</dbReference>
<dbReference type="Proteomes" id="UP000033731">
    <property type="component" value="Unassembled WGS sequence"/>
</dbReference>
<dbReference type="SUPFAM" id="SSF52540">
    <property type="entry name" value="P-loop containing nucleoside triphosphate hydrolases"/>
    <property type="match status" value="1"/>
</dbReference>
<organism evidence="1 2">
    <name type="scientific">Candidatus Liberibacter solanacearum</name>
    <dbReference type="NCBI Taxonomy" id="556287"/>
    <lineage>
        <taxon>Bacteria</taxon>
        <taxon>Pseudomonadati</taxon>
        <taxon>Pseudomonadota</taxon>
        <taxon>Alphaproteobacteria</taxon>
        <taxon>Hyphomicrobiales</taxon>
        <taxon>Rhizobiaceae</taxon>
        <taxon>Liberibacter</taxon>
    </lineage>
</organism>
<dbReference type="PANTHER" id="PTHR30050:SF5">
    <property type="entry name" value="DNAA REGULATORY INACTIVATOR HDA"/>
    <property type="match status" value="1"/>
</dbReference>
<comment type="caution">
    <text evidence="1">The sequence shown here is derived from an EMBL/GenBank/DDBJ whole genome shotgun (WGS) entry which is preliminary data.</text>
</comment>
<name>A0A095A1T1_9HYPH</name>
<gene>
    <name evidence="1" type="ORF">DJ66_0665</name>
</gene>
<dbReference type="Gene3D" id="1.10.8.60">
    <property type="match status" value="1"/>
</dbReference>
<dbReference type="EMBL" id="JMTK01000002">
    <property type="protein sequence ID" value="KJZ81935.1"/>
    <property type="molecule type" value="Genomic_DNA"/>
</dbReference>
<evidence type="ECO:0000313" key="1">
    <source>
        <dbReference type="EMBL" id="KJZ81935.1"/>
    </source>
</evidence>
<protein>
    <submittedName>
        <fullName evidence="1">Chromosomal replication initiator protein DnaA</fullName>
    </submittedName>
</protein>
<dbReference type="PATRIC" id="fig|556287.8.peg.655"/>
<sequence>MNFITKGYNLVFPTKERFDRGKKGEQLFLSFPRCFTKINRDDLLVHDSIEQAVHIIDSWPSWISPTMIFVGPSGSGKSCLANIWSQKSKAQRLSGLARGSDSSLIDTRKPILLEDADRFDLNDTELFHIINSIHQHDSSLLMTARTFPVSWSVRLPDLRSRLKAATIVKMSLPDDDFLEKAIVKMFADRQIFIDERLAFYIVQRMERSLVFAEKLVNRMDDLALSRGTGITRSLASEVLEEIQKCDQ</sequence>
<accession>A0A095A1T1</accession>
<dbReference type="GO" id="GO:0005886">
    <property type="term" value="C:plasma membrane"/>
    <property type="evidence" value="ECO:0007669"/>
    <property type="project" value="TreeGrafter"/>
</dbReference>
<proteinExistence type="predicted"/>
<dbReference type="Gene3D" id="3.40.50.300">
    <property type="entry name" value="P-loop containing nucleotide triphosphate hydrolases"/>
    <property type="match status" value="1"/>
</dbReference>
<evidence type="ECO:0000313" key="2">
    <source>
        <dbReference type="Proteomes" id="UP000033731"/>
    </source>
</evidence>
<dbReference type="GO" id="GO:0006270">
    <property type="term" value="P:DNA replication initiation"/>
    <property type="evidence" value="ECO:0007669"/>
    <property type="project" value="TreeGrafter"/>
</dbReference>
<dbReference type="AlphaFoldDB" id="A0A095A1T1"/>
<reference evidence="1 2" key="1">
    <citation type="journal article" date="2015" name="Phytopathology">
        <title>Genomes of Candidatus Liberibacter solanacearum haplotype A from New Zealand and the USA suggest significant genome plasticity in the species.</title>
        <authorList>
            <person name="Thompson S.M."/>
            <person name="Johnson C.P."/>
            <person name="Lu A.Y."/>
            <person name="Frampton R.A."/>
            <person name="Sullivan K.L."/>
            <person name="Fiers M.W."/>
            <person name="Crowhurst R.N."/>
            <person name="Pitman A.R."/>
            <person name="Scott I."/>
            <person name="Gudmestad N.C."/>
            <person name="Smith G.R."/>
        </authorList>
    </citation>
    <scope>NUCLEOTIDE SEQUENCE [LARGE SCALE GENOMIC DNA]</scope>
    <source>
        <strain evidence="1 2">LsoNZ1</strain>
    </source>
</reference>